<dbReference type="PANTHER" id="PTHR21049:SF0">
    <property type="entry name" value="DOLICHYL-DIPHOSPHOOLIGOSACCHARIDE--PROTEIN GLYCOSYLTRANSFERASE SUBUNIT 1"/>
    <property type="match status" value="1"/>
</dbReference>
<name>A0ABR3WDA5_9PEZI</name>
<evidence type="ECO:0000256" key="4">
    <source>
        <dbReference type="ARBA" id="ARBA00008905"/>
    </source>
</evidence>
<protein>
    <recommendedName>
        <fullName evidence="10">Dolichyl-diphosphooligosaccharide--protein glycosyltransferase subunit 1</fullName>
    </recommendedName>
</protein>
<feature type="chain" id="PRO_5044972874" description="Dolichyl-diphosphooligosaccharide--protein glycosyltransferase subunit 1" evidence="10">
    <location>
        <begin position="20"/>
        <end position="491"/>
    </location>
</feature>
<evidence type="ECO:0000256" key="8">
    <source>
        <dbReference type="ARBA" id="ARBA00022989"/>
    </source>
</evidence>
<feature type="transmembrane region" description="Helical" evidence="10">
    <location>
        <begin position="464"/>
        <end position="483"/>
    </location>
</feature>
<evidence type="ECO:0000256" key="10">
    <source>
        <dbReference type="RuleBase" id="RU361143"/>
    </source>
</evidence>
<comment type="caution">
    <text evidence="11">The sequence shown here is derived from an EMBL/GenBank/DDBJ whole genome shotgun (WGS) entry which is preliminary data.</text>
</comment>
<evidence type="ECO:0000256" key="3">
    <source>
        <dbReference type="ARBA" id="ARBA00004922"/>
    </source>
</evidence>
<sequence length="491" mass="55122">MKTLAVLSAALSLLALASAGSDAEDTSHITLPSTFRPPQVFKNANLVHVVSVEKNYVKENINVLIENVDKAAQDEYFLPFTADQMSRLGGIEVRDRKDPEVGPFEVQAVEFDPESDIQYYRIRLPAPLKPGGQQTLGISYYLLKAYSPLPASINQDEAQFLAYSFSAYAPSAYTTTKQKTEVKFPSSNIPDYTKLPGSGGANSFPQKQGSKLTYGPFDETPAGATEPITVRFEFTKPLNHVAELERDIEVSHWGGNVAFEERYTLYHRGANLSTLFNRVKWAQQQYYNPNTYALKELRFPLRVGSVDPYYTDVIGNVSTSRFRSNKREALLEIKPRYPVFGGWRYPFTIGWNSDAKNFLRKLSGGSYILNVPFLEGPKQPEGTEYEHIQVRVILPEGAENVKFFTDIPPSSITETSVHIHKTYLDTIGRTALTIKARNLVDDFRDRELIVSYDYSLASALRKPLVVFVSMLGVFVTAWLLGAVEVKFSSKK</sequence>
<comment type="subunit">
    <text evidence="10">Component of the oligosaccharyltransferase (OST) complex.</text>
</comment>
<gene>
    <name evidence="11" type="ORF">VTK73DRAFT_7592</name>
</gene>
<evidence type="ECO:0000256" key="7">
    <source>
        <dbReference type="ARBA" id="ARBA00022824"/>
    </source>
</evidence>
<reference evidence="11 12" key="1">
    <citation type="journal article" date="2024" name="Commun. Biol.">
        <title>Comparative genomic analysis of thermophilic fungi reveals convergent evolutionary adaptations and gene losses.</title>
        <authorList>
            <person name="Steindorff A.S."/>
            <person name="Aguilar-Pontes M.V."/>
            <person name="Robinson A.J."/>
            <person name="Andreopoulos B."/>
            <person name="LaButti K."/>
            <person name="Kuo A."/>
            <person name="Mondo S."/>
            <person name="Riley R."/>
            <person name="Otillar R."/>
            <person name="Haridas S."/>
            <person name="Lipzen A."/>
            <person name="Grimwood J."/>
            <person name="Schmutz J."/>
            <person name="Clum A."/>
            <person name="Reid I.D."/>
            <person name="Moisan M.C."/>
            <person name="Butler G."/>
            <person name="Nguyen T.T.M."/>
            <person name="Dewar K."/>
            <person name="Conant G."/>
            <person name="Drula E."/>
            <person name="Henrissat B."/>
            <person name="Hansel C."/>
            <person name="Singer S."/>
            <person name="Hutchinson M.I."/>
            <person name="de Vries R.P."/>
            <person name="Natvig D.O."/>
            <person name="Powell A.J."/>
            <person name="Tsang A."/>
            <person name="Grigoriev I.V."/>
        </authorList>
    </citation>
    <scope>NUCLEOTIDE SEQUENCE [LARGE SCALE GENOMIC DNA]</scope>
    <source>
        <strain evidence="11 12">ATCC 24622</strain>
    </source>
</reference>
<dbReference type="InterPro" id="IPR007676">
    <property type="entry name" value="Ribophorin_I"/>
</dbReference>
<evidence type="ECO:0000256" key="2">
    <source>
        <dbReference type="ARBA" id="ARBA00004115"/>
    </source>
</evidence>
<evidence type="ECO:0000313" key="12">
    <source>
        <dbReference type="Proteomes" id="UP001586593"/>
    </source>
</evidence>
<accession>A0ABR3WDA5</accession>
<dbReference type="EMBL" id="JAZHXJ010000496">
    <property type="protein sequence ID" value="KAL1859446.1"/>
    <property type="molecule type" value="Genomic_DNA"/>
</dbReference>
<evidence type="ECO:0000256" key="6">
    <source>
        <dbReference type="ARBA" id="ARBA00022729"/>
    </source>
</evidence>
<dbReference type="PANTHER" id="PTHR21049">
    <property type="entry name" value="RIBOPHORIN I"/>
    <property type="match status" value="1"/>
</dbReference>
<evidence type="ECO:0000256" key="5">
    <source>
        <dbReference type="ARBA" id="ARBA00022692"/>
    </source>
</evidence>
<keyword evidence="6 10" id="KW-0732">Signal</keyword>
<keyword evidence="8 10" id="KW-1133">Transmembrane helix</keyword>
<dbReference type="Proteomes" id="UP001586593">
    <property type="component" value="Unassembled WGS sequence"/>
</dbReference>
<evidence type="ECO:0000256" key="9">
    <source>
        <dbReference type="ARBA" id="ARBA00023136"/>
    </source>
</evidence>
<evidence type="ECO:0000256" key="1">
    <source>
        <dbReference type="ARBA" id="ARBA00002791"/>
    </source>
</evidence>
<comment type="function">
    <text evidence="1 10">Subunit of the oligosaccharyl transferase (OST) complex that catalyzes the initial transfer of a defined glycan (Glc(3)Man(9)GlcNAc(2) in eukaryotes) from the lipid carrier dolichol-pyrophosphate to an asparagine residue within an Asn-X-Ser/Thr consensus motif in nascent polypeptide chains, the first step in protein N-glycosylation. N-glycosylation occurs cotranslationally and the complex associates with the Sec61 complex at the channel-forming translocon complex that mediates protein translocation across the endoplasmic reticulum (ER). All subunits are required for a maximal enzyme activity.</text>
</comment>
<feature type="signal peptide" evidence="10">
    <location>
        <begin position="1"/>
        <end position="19"/>
    </location>
</feature>
<comment type="subcellular location">
    <subcellularLocation>
        <location evidence="2 10">Endoplasmic reticulum membrane</location>
        <topology evidence="2 10">Single-pass type I membrane protein</topology>
    </subcellularLocation>
</comment>
<evidence type="ECO:0000313" key="11">
    <source>
        <dbReference type="EMBL" id="KAL1859446.1"/>
    </source>
</evidence>
<comment type="similarity">
    <text evidence="4 10">Belongs to the OST1 family.</text>
</comment>
<organism evidence="11 12">
    <name type="scientific">Phialemonium thermophilum</name>
    <dbReference type="NCBI Taxonomy" id="223376"/>
    <lineage>
        <taxon>Eukaryota</taxon>
        <taxon>Fungi</taxon>
        <taxon>Dikarya</taxon>
        <taxon>Ascomycota</taxon>
        <taxon>Pezizomycotina</taxon>
        <taxon>Sordariomycetes</taxon>
        <taxon>Sordariomycetidae</taxon>
        <taxon>Cephalothecales</taxon>
        <taxon>Cephalothecaceae</taxon>
        <taxon>Phialemonium</taxon>
    </lineage>
</organism>
<keyword evidence="5 10" id="KW-0812">Transmembrane</keyword>
<comment type="pathway">
    <text evidence="3 10">Protein modification; protein glycosylation.</text>
</comment>
<keyword evidence="7 10" id="KW-0256">Endoplasmic reticulum</keyword>
<keyword evidence="9 10" id="KW-0472">Membrane</keyword>
<proteinExistence type="inferred from homology"/>
<keyword evidence="12" id="KW-1185">Reference proteome</keyword>
<dbReference type="Pfam" id="PF04597">
    <property type="entry name" value="Ribophorin_I"/>
    <property type="match status" value="1"/>
</dbReference>